<comment type="caution">
    <text evidence="1">The sequence shown here is derived from an EMBL/GenBank/DDBJ whole genome shotgun (WGS) entry which is preliminary data.</text>
</comment>
<reference evidence="1 2" key="1">
    <citation type="submission" date="2019-10" db="EMBL/GenBank/DDBJ databases">
        <title>Gracilibacillus sp. nov. isolated from rice seeds.</title>
        <authorList>
            <person name="He S."/>
        </authorList>
    </citation>
    <scope>NUCLEOTIDE SEQUENCE [LARGE SCALE GENOMIC DNA]</scope>
    <source>
        <strain evidence="1 2">TD8</strain>
    </source>
</reference>
<evidence type="ECO:0008006" key="3">
    <source>
        <dbReference type="Google" id="ProtNLM"/>
    </source>
</evidence>
<dbReference type="Proteomes" id="UP000480246">
    <property type="component" value="Unassembled WGS sequence"/>
</dbReference>
<protein>
    <recommendedName>
        <fullName evidence="3">DUF4901 domain-containing protein</fullName>
    </recommendedName>
</protein>
<name>A0A7C8KT84_9BACI</name>
<accession>A0A7C8KT84</accession>
<organism evidence="1 2">
    <name type="scientific">Gracilibacillus oryzae</name>
    <dbReference type="NCBI Taxonomy" id="1672701"/>
    <lineage>
        <taxon>Bacteria</taxon>
        <taxon>Bacillati</taxon>
        <taxon>Bacillota</taxon>
        <taxon>Bacilli</taxon>
        <taxon>Bacillales</taxon>
        <taxon>Bacillaceae</taxon>
        <taxon>Gracilibacillus</taxon>
    </lineage>
</organism>
<proteinExistence type="predicted"/>
<dbReference type="RefSeq" id="WP_153402437.1">
    <property type="nucleotide sequence ID" value="NZ_ML762427.1"/>
</dbReference>
<dbReference type="OrthoDB" id="2431483at2"/>
<evidence type="ECO:0000313" key="1">
    <source>
        <dbReference type="EMBL" id="KAB8137830.1"/>
    </source>
</evidence>
<evidence type="ECO:0000313" key="2">
    <source>
        <dbReference type="Proteomes" id="UP000480246"/>
    </source>
</evidence>
<gene>
    <name evidence="1" type="ORF">F9U64_07805</name>
</gene>
<dbReference type="AlphaFoldDB" id="A0A7C8KT84"/>
<keyword evidence="2" id="KW-1185">Reference proteome</keyword>
<sequence>MLDQRLQKLADSIKEKLGLDHYFLKRSSIRRKIDTYRRTKYIYCMEWFPLHIPEDPEGEDFNPEGTASIEVDIHSEKMESIIFVGKTSFANFKLEPSTESVVNWVESETGINRDQYRLVKETENNWQFKASVDNIPVFPSAQIDVNLNQDGQLLLFSVFGEFPPMESIIKEEFILSQENIHDKAYNQLKLIEFPDFKNARIQQVYGMEEIFVVNNDQSTISYDIGVPQGLRTQIEQILTWETSLDGEINRQPVFEDRQVSAEIAFANEPSPDAKPITEEEKNKCVTSVESLMRIEYADESGKWVLDHLYRDMEMIHAIVKPVKKNSNIFNKKIVVMIDRLTFEVLNYMDTRRFLDMICKFERDGDRNMEKTAAFEKLRSFFELKPYYVYDYHKEKYILCGKLDCDYYVDAVTGETGLLDDLHKEKRT</sequence>
<dbReference type="EMBL" id="WEID01000035">
    <property type="protein sequence ID" value="KAB8137830.1"/>
    <property type="molecule type" value="Genomic_DNA"/>
</dbReference>